<name>A0A0M3K8T4_ANISI</name>
<dbReference type="PANTHER" id="PTHR23147">
    <property type="entry name" value="SERINE/ARGININE RICH SPLICING FACTOR"/>
    <property type="match status" value="1"/>
</dbReference>
<dbReference type="Proteomes" id="UP000267096">
    <property type="component" value="Unassembled WGS sequence"/>
</dbReference>
<reference evidence="4 5" key="2">
    <citation type="submission" date="2018-11" db="EMBL/GenBank/DDBJ databases">
        <authorList>
            <consortium name="Pathogen Informatics"/>
        </authorList>
    </citation>
    <scope>NUCLEOTIDE SEQUENCE [LARGE SCALE GENOMIC DNA]</scope>
</reference>
<proteinExistence type="predicted"/>
<evidence type="ECO:0000256" key="1">
    <source>
        <dbReference type="PROSITE-ProRule" id="PRU00176"/>
    </source>
</evidence>
<dbReference type="OrthoDB" id="5970at2759"/>
<evidence type="ECO:0000313" key="5">
    <source>
        <dbReference type="Proteomes" id="UP000267096"/>
    </source>
</evidence>
<feature type="compositionally biased region" description="Gly residues" evidence="2">
    <location>
        <begin position="172"/>
        <end position="181"/>
    </location>
</feature>
<feature type="region of interest" description="Disordered" evidence="2">
    <location>
        <begin position="158"/>
        <end position="181"/>
    </location>
</feature>
<evidence type="ECO:0000313" key="4">
    <source>
        <dbReference type="EMBL" id="VDK58687.1"/>
    </source>
</evidence>
<dbReference type="InterPro" id="IPR000504">
    <property type="entry name" value="RRM_dom"/>
</dbReference>
<evidence type="ECO:0000259" key="3">
    <source>
        <dbReference type="PROSITE" id="PS50102"/>
    </source>
</evidence>
<protein>
    <submittedName>
        <fullName evidence="6">RRM domain-containing protein</fullName>
    </submittedName>
</protein>
<feature type="region of interest" description="Disordered" evidence="2">
    <location>
        <begin position="65"/>
        <end position="84"/>
    </location>
</feature>
<dbReference type="AlphaFoldDB" id="A0A0M3K8T4"/>
<dbReference type="InterPro" id="IPR050907">
    <property type="entry name" value="SRSF"/>
</dbReference>
<dbReference type="InterPro" id="IPR035979">
    <property type="entry name" value="RBD_domain_sf"/>
</dbReference>
<organism evidence="6">
    <name type="scientific">Anisakis simplex</name>
    <name type="common">Herring worm</name>
    <dbReference type="NCBI Taxonomy" id="6269"/>
    <lineage>
        <taxon>Eukaryota</taxon>
        <taxon>Metazoa</taxon>
        <taxon>Ecdysozoa</taxon>
        <taxon>Nematoda</taxon>
        <taxon>Chromadorea</taxon>
        <taxon>Rhabditida</taxon>
        <taxon>Spirurina</taxon>
        <taxon>Ascaridomorpha</taxon>
        <taxon>Ascaridoidea</taxon>
        <taxon>Anisakidae</taxon>
        <taxon>Anisakis</taxon>
        <taxon>Anisakis simplex complex</taxon>
    </lineage>
</organism>
<evidence type="ECO:0000313" key="6">
    <source>
        <dbReference type="WBParaSite" id="ASIM_0001737501-mRNA-1"/>
    </source>
</evidence>
<evidence type="ECO:0000256" key="2">
    <source>
        <dbReference type="SAM" id="MobiDB-lite"/>
    </source>
</evidence>
<feature type="domain" description="RRM" evidence="3">
    <location>
        <begin position="87"/>
        <end position="160"/>
    </location>
</feature>
<dbReference type="PROSITE" id="PS50102">
    <property type="entry name" value="RRM"/>
    <property type="match status" value="1"/>
</dbReference>
<sequence length="307" mass="33303">MIPHGRPHFPCTNNTMACSLLLRSLTAMFNSVGNVLALLMDKLTSLYHSSHIYVYLSAVCVPSERASPPQRNRSRSRSSDGQSDEFGRLHICNFDESMKEADLEDAFKKFGNIHSVWLASYPPLFAFVTFKHKDDAAEALKQMDNAYVGRNKIKVATAHPPRKPGERRPRRFGGGGGGRGGGYGGGYGGGVTKVVVMVAEDTVVVVEEAVDTVVVVEAAEVTVVVVVDTVMVVAEAITVVVVVEEVVEEEAVEETAAVEVVDVTEIVIEKVARMKASCLVEVHCWEGAFSSILEGFCSQGGWFKVHV</sequence>
<keyword evidence="5" id="KW-1185">Reference proteome</keyword>
<dbReference type="InterPro" id="IPR012677">
    <property type="entry name" value="Nucleotide-bd_a/b_plait_sf"/>
</dbReference>
<reference evidence="6" key="1">
    <citation type="submission" date="2017-02" db="UniProtKB">
        <authorList>
            <consortium name="WormBaseParasite"/>
        </authorList>
    </citation>
    <scope>IDENTIFICATION</scope>
</reference>
<accession>A0A0M3K8T4</accession>
<dbReference type="WBParaSite" id="ASIM_0001737501-mRNA-1">
    <property type="protein sequence ID" value="ASIM_0001737501-mRNA-1"/>
    <property type="gene ID" value="ASIM_0001737501"/>
</dbReference>
<dbReference type="EMBL" id="UYRR01033402">
    <property type="protein sequence ID" value="VDK58687.1"/>
    <property type="molecule type" value="Genomic_DNA"/>
</dbReference>
<dbReference type="Gene3D" id="3.30.70.330">
    <property type="match status" value="1"/>
</dbReference>
<dbReference type="SMART" id="SM00360">
    <property type="entry name" value="RRM"/>
    <property type="match status" value="1"/>
</dbReference>
<dbReference type="GO" id="GO:0003723">
    <property type="term" value="F:RNA binding"/>
    <property type="evidence" value="ECO:0007669"/>
    <property type="project" value="UniProtKB-UniRule"/>
</dbReference>
<dbReference type="SUPFAM" id="SSF54928">
    <property type="entry name" value="RNA-binding domain, RBD"/>
    <property type="match status" value="1"/>
</dbReference>
<keyword evidence="1" id="KW-0694">RNA-binding</keyword>
<gene>
    <name evidence="4" type="ORF">ASIM_LOCUS16782</name>
</gene>
<dbReference type="Pfam" id="PF00076">
    <property type="entry name" value="RRM_1"/>
    <property type="match status" value="1"/>
</dbReference>